<dbReference type="InterPro" id="IPR007110">
    <property type="entry name" value="Ig-like_dom"/>
</dbReference>
<dbReference type="InterPro" id="IPR013106">
    <property type="entry name" value="Ig_V-set"/>
</dbReference>
<dbReference type="Proteomes" id="UP000789390">
    <property type="component" value="Unassembled WGS sequence"/>
</dbReference>
<dbReference type="OrthoDB" id="6354602at2759"/>
<dbReference type="FunFam" id="2.60.40.10:FF:003221">
    <property type="entry name" value="Si:ch73-296e2.3"/>
    <property type="match status" value="1"/>
</dbReference>
<dbReference type="PROSITE" id="PS50835">
    <property type="entry name" value="IG_LIKE"/>
    <property type="match status" value="2"/>
</dbReference>
<dbReference type="InterPro" id="IPR036179">
    <property type="entry name" value="Ig-like_dom_sf"/>
</dbReference>
<dbReference type="Pfam" id="PF07686">
    <property type="entry name" value="V-set"/>
    <property type="match status" value="1"/>
</dbReference>
<dbReference type="GO" id="GO:0050808">
    <property type="term" value="P:synapse organization"/>
    <property type="evidence" value="ECO:0007669"/>
    <property type="project" value="TreeGrafter"/>
</dbReference>
<dbReference type="PANTHER" id="PTHR23279:SF3">
    <property type="entry name" value="DEFECTIVE PROBOSCIS EXTENSION RESPONSE 18"/>
    <property type="match status" value="1"/>
</dbReference>
<dbReference type="InterPro" id="IPR037448">
    <property type="entry name" value="Zig-8"/>
</dbReference>
<feature type="domain" description="Ig-like" evidence="2">
    <location>
        <begin position="223"/>
        <end position="321"/>
    </location>
</feature>
<dbReference type="SMART" id="SM00406">
    <property type="entry name" value="IGv"/>
    <property type="match status" value="1"/>
</dbReference>
<sequence length="359" mass="40410">MAISRNILRSFPDCAAAGFVYCQLLMVVFFFLFVHHVKLGLAYETDSYIDVAKENEDNTMADGIKCWQKDVLNLDAEWMSVRTTNAVGQHHHHHHHHRHQYLPELEPLRTEMRPPYGIQSANHQVTVKMTIAYGGTAHLPCPVRQLGNKTVSWVKYSEDSVHLLTVGNGTYSNDNRLAIAWRYPGNWTLQISSVELQDTGCYQCQVNTHPPIGLFVYLQIRGPAVAIVDDRNVSVSEAVFKSGALVRLVCQVRQADRDNFSLHWKIGENVLNHDTKRGGVSVKTERKGRDAVSWLLMARANSRDSGIYTCSVDNRSEAIVSVHVIQGEQQAAVQELTGVAVRHCSIWILLLVIGHAIFY</sequence>
<dbReference type="InterPro" id="IPR003598">
    <property type="entry name" value="Ig_sub2"/>
</dbReference>
<keyword evidence="1" id="KW-1133">Transmembrane helix</keyword>
<dbReference type="SMART" id="SM00409">
    <property type="entry name" value="IG"/>
    <property type="match status" value="2"/>
</dbReference>
<feature type="transmembrane region" description="Helical" evidence="1">
    <location>
        <begin position="15"/>
        <end position="34"/>
    </location>
</feature>
<dbReference type="InterPro" id="IPR013151">
    <property type="entry name" value="Immunoglobulin_dom"/>
</dbReference>
<keyword evidence="1" id="KW-0472">Membrane</keyword>
<accession>A0A8J2RB55</accession>
<evidence type="ECO:0000259" key="2">
    <source>
        <dbReference type="PROSITE" id="PS50835"/>
    </source>
</evidence>
<evidence type="ECO:0000256" key="1">
    <source>
        <dbReference type="SAM" id="Phobius"/>
    </source>
</evidence>
<evidence type="ECO:0000313" key="3">
    <source>
        <dbReference type="EMBL" id="CAH0100680.1"/>
    </source>
</evidence>
<dbReference type="Gene3D" id="2.60.40.10">
    <property type="entry name" value="Immunoglobulins"/>
    <property type="match status" value="2"/>
</dbReference>
<gene>
    <name evidence="3" type="ORF">DGAL_LOCUS2967</name>
</gene>
<dbReference type="Pfam" id="PF00047">
    <property type="entry name" value="ig"/>
    <property type="match status" value="1"/>
</dbReference>
<dbReference type="EMBL" id="CAKKLH010000043">
    <property type="protein sequence ID" value="CAH0100680.1"/>
    <property type="molecule type" value="Genomic_DNA"/>
</dbReference>
<dbReference type="GO" id="GO:0032589">
    <property type="term" value="C:neuron projection membrane"/>
    <property type="evidence" value="ECO:0007669"/>
    <property type="project" value="TreeGrafter"/>
</dbReference>
<dbReference type="CDD" id="cd00096">
    <property type="entry name" value="Ig"/>
    <property type="match status" value="1"/>
</dbReference>
<dbReference type="InterPro" id="IPR003599">
    <property type="entry name" value="Ig_sub"/>
</dbReference>
<dbReference type="SMART" id="SM00408">
    <property type="entry name" value="IGc2"/>
    <property type="match status" value="2"/>
</dbReference>
<keyword evidence="1" id="KW-0812">Transmembrane</keyword>
<dbReference type="InterPro" id="IPR013783">
    <property type="entry name" value="Ig-like_fold"/>
</dbReference>
<feature type="transmembrane region" description="Helical" evidence="1">
    <location>
        <begin position="339"/>
        <end position="358"/>
    </location>
</feature>
<reference evidence="3" key="1">
    <citation type="submission" date="2021-11" db="EMBL/GenBank/DDBJ databases">
        <authorList>
            <person name="Schell T."/>
        </authorList>
    </citation>
    <scope>NUCLEOTIDE SEQUENCE</scope>
    <source>
        <strain evidence="3">M5</strain>
    </source>
</reference>
<name>A0A8J2RB55_9CRUS</name>
<protein>
    <recommendedName>
        <fullName evidence="2">Ig-like domain-containing protein</fullName>
    </recommendedName>
</protein>
<feature type="domain" description="Ig-like" evidence="2">
    <location>
        <begin position="114"/>
        <end position="207"/>
    </location>
</feature>
<proteinExistence type="predicted"/>
<dbReference type="SUPFAM" id="SSF48726">
    <property type="entry name" value="Immunoglobulin"/>
    <property type="match status" value="2"/>
</dbReference>
<organism evidence="3 4">
    <name type="scientific">Daphnia galeata</name>
    <dbReference type="NCBI Taxonomy" id="27404"/>
    <lineage>
        <taxon>Eukaryota</taxon>
        <taxon>Metazoa</taxon>
        <taxon>Ecdysozoa</taxon>
        <taxon>Arthropoda</taxon>
        <taxon>Crustacea</taxon>
        <taxon>Branchiopoda</taxon>
        <taxon>Diplostraca</taxon>
        <taxon>Cladocera</taxon>
        <taxon>Anomopoda</taxon>
        <taxon>Daphniidae</taxon>
        <taxon>Daphnia</taxon>
    </lineage>
</organism>
<evidence type="ECO:0000313" key="4">
    <source>
        <dbReference type="Proteomes" id="UP000789390"/>
    </source>
</evidence>
<keyword evidence="4" id="KW-1185">Reference proteome</keyword>
<dbReference type="PANTHER" id="PTHR23279">
    <property type="entry name" value="DEFECTIVE PROBOSCIS EXTENSION RESPONSE DPR -RELATED"/>
    <property type="match status" value="1"/>
</dbReference>
<dbReference type="AlphaFoldDB" id="A0A8J2RB55"/>
<comment type="caution">
    <text evidence="3">The sequence shown here is derived from an EMBL/GenBank/DDBJ whole genome shotgun (WGS) entry which is preliminary data.</text>
</comment>